<gene>
    <name evidence="2" type="ORF">F511_02764</name>
</gene>
<dbReference type="AlphaFoldDB" id="A0A2Z7DJG6"/>
<dbReference type="EMBL" id="KQ986826">
    <property type="protein sequence ID" value="KZV58171.1"/>
    <property type="molecule type" value="Genomic_DNA"/>
</dbReference>
<proteinExistence type="predicted"/>
<evidence type="ECO:0000313" key="2">
    <source>
        <dbReference type="EMBL" id="KZV58171.1"/>
    </source>
</evidence>
<keyword evidence="3" id="KW-1185">Reference proteome</keyword>
<evidence type="ECO:0000256" key="1">
    <source>
        <dbReference type="SAM" id="SignalP"/>
    </source>
</evidence>
<dbReference type="Proteomes" id="UP000250235">
    <property type="component" value="Unassembled WGS sequence"/>
</dbReference>
<name>A0A2Z7DJG6_9LAMI</name>
<reference evidence="2 3" key="1">
    <citation type="journal article" date="2015" name="Proc. Natl. Acad. Sci. U.S.A.">
        <title>The resurrection genome of Boea hygrometrica: A blueprint for survival of dehydration.</title>
        <authorList>
            <person name="Xiao L."/>
            <person name="Yang G."/>
            <person name="Zhang L."/>
            <person name="Yang X."/>
            <person name="Zhao S."/>
            <person name="Ji Z."/>
            <person name="Zhou Q."/>
            <person name="Hu M."/>
            <person name="Wang Y."/>
            <person name="Chen M."/>
            <person name="Xu Y."/>
            <person name="Jin H."/>
            <person name="Xiao X."/>
            <person name="Hu G."/>
            <person name="Bao F."/>
            <person name="Hu Y."/>
            <person name="Wan P."/>
            <person name="Li L."/>
            <person name="Deng X."/>
            <person name="Kuang T."/>
            <person name="Xiang C."/>
            <person name="Zhu J.K."/>
            <person name="Oliver M.J."/>
            <person name="He Y."/>
        </authorList>
    </citation>
    <scope>NUCLEOTIDE SEQUENCE [LARGE SCALE GENOMIC DNA]</scope>
    <source>
        <strain evidence="3">cv. XS01</strain>
    </source>
</reference>
<accession>A0A2Z7DJG6</accession>
<feature type="chain" id="PRO_5016345453" evidence="1">
    <location>
        <begin position="29"/>
        <end position="77"/>
    </location>
</feature>
<protein>
    <submittedName>
        <fullName evidence="2">Uncharacterized protein</fullName>
    </submittedName>
</protein>
<keyword evidence="1" id="KW-0732">Signal</keyword>
<feature type="signal peptide" evidence="1">
    <location>
        <begin position="1"/>
        <end position="28"/>
    </location>
</feature>
<evidence type="ECO:0000313" key="3">
    <source>
        <dbReference type="Proteomes" id="UP000250235"/>
    </source>
</evidence>
<organism evidence="2 3">
    <name type="scientific">Dorcoceras hygrometricum</name>
    <dbReference type="NCBI Taxonomy" id="472368"/>
    <lineage>
        <taxon>Eukaryota</taxon>
        <taxon>Viridiplantae</taxon>
        <taxon>Streptophyta</taxon>
        <taxon>Embryophyta</taxon>
        <taxon>Tracheophyta</taxon>
        <taxon>Spermatophyta</taxon>
        <taxon>Magnoliopsida</taxon>
        <taxon>eudicotyledons</taxon>
        <taxon>Gunneridae</taxon>
        <taxon>Pentapetalae</taxon>
        <taxon>asterids</taxon>
        <taxon>lamiids</taxon>
        <taxon>Lamiales</taxon>
        <taxon>Gesneriaceae</taxon>
        <taxon>Didymocarpoideae</taxon>
        <taxon>Trichosporeae</taxon>
        <taxon>Loxocarpinae</taxon>
        <taxon>Dorcoceras</taxon>
    </lineage>
</organism>
<sequence length="77" mass="8266">MAKSIYTNCFLFLFTLALLTGNIEKCESSRILLQLINIPPILLPTPILPSIPIGLPELPPVPSIGSIPSLFAPPPSD</sequence>